<sequence>MLARLLGATDAVARLGLAALLAVVAWTVISRAAYGLTGGAAELMLPGSIELASHALMITIMAALPRAAVGGLVRVEIFAARLPARLGRALERVWAAGFGLFAAIVAMLLADEGRLQWNRGDATQDLALPLGAVTGWAAVAAALVAVAALLHALARGRRDMHP</sequence>
<evidence type="ECO:0000313" key="10">
    <source>
        <dbReference type="Proteomes" id="UP000655420"/>
    </source>
</evidence>
<feature type="transmembrane region" description="Helical" evidence="7">
    <location>
        <begin position="93"/>
        <end position="110"/>
    </location>
</feature>
<feature type="domain" description="Tripartite ATP-independent periplasmic transporters DctQ component" evidence="8">
    <location>
        <begin position="21"/>
        <end position="153"/>
    </location>
</feature>
<organism evidence="9 10">
    <name type="scientific">Thermohalobaculum xanthum</name>
    <dbReference type="NCBI Taxonomy" id="2753746"/>
    <lineage>
        <taxon>Bacteria</taxon>
        <taxon>Pseudomonadati</taxon>
        <taxon>Pseudomonadota</taxon>
        <taxon>Alphaproteobacteria</taxon>
        <taxon>Rhodobacterales</taxon>
        <taxon>Paracoccaceae</taxon>
        <taxon>Thermohalobaculum</taxon>
    </lineage>
</organism>
<feature type="transmembrane region" description="Helical" evidence="7">
    <location>
        <begin position="12"/>
        <end position="34"/>
    </location>
</feature>
<keyword evidence="6 7" id="KW-0472">Membrane</keyword>
<dbReference type="AlphaFoldDB" id="A0A8J7MA13"/>
<evidence type="ECO:0000256" key="3">
    <source>
        <dbReference type="ARBA" id="ARBA00022475"/>
    </source>
</evidence>
<evidence type="ECO:0000256" key="1">
    <source>
        <dbReference type="ARBA" id="ARBA00004651"/>
    </source>
</evidence>
<dbReference type="Pfam" id="PF04290">
    <property type="entry name" value="DctQ"/>
    <property type="match status" value="1"/>
</dbReference>
<dbReference type="Proteomes" id="UP000655420">
    <property type="component" value="Unassembled WGS sequence"/>
</dbReference>
<comment type="subcellular location">
    <subcellularLocation>
        <location evidence="7">Cell inner membrane</location>
        <topology evidence="7">Multi-pass membrane protein</topology>
    </subcellularLocation>
    <subcellularLocation>
        <location evidence="1">Cell membrane</location>
        <topology evidence="1">Multi-pass membrane protein</topology>
    </subcellularLocation>
</comment>
<evidence type="ECO:0000256" key="6">
    <source>
        <dbReference type="ARBA" id="ARBA00023136"/>
    </source>
</evidence>
<keyword evidence="3" id="KW-1003">Cell membrane</keyword>
<keyword evidence="2 7" id="KW-0813">Transport</keyword>
<name>A0A8J7MA13_9RHOB</name>
<evidence type="ECO:0000259" key="8">
    <source>
        <dbReference type="Pfam" id="PF04290"/>
    </source>
</evidence>
<keyword evidence="5 7" id="KW-1133">Transmembrane helix</keyword>
<keyword evidence="7" id="KW-0997">Cell inner membrane</keyword>
<reference evidence="9" key="1">
    <citation type="submission" date="2020-12" db="EMBL/GenBank/DDBJ databases">
        <title>Bacterial taxonomy.</title>
        <authorList>
            <person name="Pan X."/>
        </authorList>
    </citation>
    <scope>NUCLEOTIDE SEQUENCE</scope>
    <source>
        <strain evidence="9">M0105</strain>
    </source>
</reference>
<comment type="function">
    <text evidence="7">Part of the tripartite ATP-independent periplasmic (TRAP) transport system.</text>
</comment>
<comment type="caution">
    <text evidence="9">The sequence shown here is derived from an EMBL/GenBank/DDBJ whole genome shotgun (WGS) entry which is preliminary data.</text>
</comment>
<feature type="transmembrane region" description="Helical" evidence="7">
    <location>
        <begin position="54"/>
        <end position="73"/>
    </location>
</feature>
<comment type="similarity">
    <text evidence="7">Belongs to the TRAP transporter small permease family.</text>
</comment>
<feature type="transmembrane region" description="Helical" evidence="7">
    <location>
        <begin position="130"/>
        <end position="154"/>
    </location>
</feature>
<dbReference type="GO" id="GO:0005886">
    <property type="term" value="C:plasma membrane"/>
    <property type="evidence" value="ECO:0007669"/>
    <property type="project" value="UniProtKB-SubCell"/>
</dbReference>
<evidence type="ECO:0000256" key="2">
    <source>
        <dbReference type="ARBA" id="ARBA00022448"/>
    </source>
</evidence>
<protein>
    <recommendedName>
        <fullName evidence="7">TRAP transporter small permease protein</fullName>
    </recommendedName>
</protein>
<evidence type="ECO:0000256" key="4">
    <source>
        <dbReference type="ARBA" id="ARBA00022692"/>
    </source>
</evidence>
<dbReference type="EMBL" id="JAEHHL010000015">
    <property type="protein sequence ID" value="MBK0401114.1"/>
    <property type="molecule type" value="Genomic_DNA"/>
</dbReference>
<dbReference type="RefSeq" id="WP_200613259.1">
    <property type="nucleotide sequence ID" value="NZ_JAEHHL010000015.1"/>
</dbReference>
<dbReference type="GO" id="GO:0022857">
    <property type="term" value="F:transmembrane transporter activity"/>
    <property type="evidence" value="ECO:0007669"/>
    <property type="project" value="UniProtKB-UniRule"/>
</dbReference>
<proteinExistence type="inferred from homology"/>
<evidence type="ECO:0000256" key="7">
    <source>
        <dbReference type="RuleBase" id="RU369079"/>
    </source>
</evidence>
<comment type="subunit">
    <text evidence="7">The complex comprises the extracytoplasmic solute receptor protein and the two transmembrane proteins.</text>
</comment>
<evidence type="ECO:0000256" key="5">
    <source>
        <dbReference type="ARBA" id="ARBA00022989"/>
    </source>
</evidence>
<gene>
    <name evidence="9" type="ORF">H0I76_18100</name>
</gene>
<accession>A0A8J7MA13</accession>
<keyword evidence="10" id="KW-1185">Reference proteome</keyword>
<evidence type="ECO:0000313" key="9">
    <source>
        <dbReference type="EMBL" id="MBK0401114.1"/>
    </source>
</evidence>
<dbReference type="InterPro" id="IPR055348">
    <property type="entry name" value="DctQ"/>
</dbReference>
<keyword evidence="4 7" id="KW-0812">Transmembrane</keyword>